<evidence type="ECO:0000256" key="5">
    <source>
        <dbReference type="RuleBase" id="RU003330"/>
    </source>
</evidence>
<dbReference type="EMBL" id="BLLK01000047">
    <property type="protein sequence ID" value="GFH54989.1"/>
    <property type="molecule type" value="Genomic_DNA"/>
</dbReference>
<dbReference type="InterPro" id="IPR000850">
    <property type="entry name" value="Adenylat/UMP-CMP_kin"/>
</dbReference>
<reference evidence="7 8" key="1">
    <citation type="journal article" date="2021" name="Sci. Rep.">
        <title>The genome of the diatom Chaetoceros tenuissimus carries an ancient integrated fragment of an extant virus.</title>
        <authorList>
            <person name="Hongo Y."/>
            <person name="Kimura K."/>
            <person name="Takaki Y."/>
            <person name="Yoshida Y."/>
            <person name="Baba S."/>
            <person name="Kobayashi G."/>
            <person name="Nagasaki K."/>
            <person name="Hano T."/>
            <person name="Tomaru Y."/>
        </authorList>
    </citation>
    <scope>NUCLEOTIDE SEQUENCE [LARGE SCALE GENOMIC DNA]</scope>
    <source>
        <strain evidence="7 8">NIES-3715</strain>
    </source>
</reference>
<evidence type="ECO:0000256" key="6">
    <source>
        <dbReference type="SAM" id="SignalP"/>
    </source>
</evidence>
<sequence>MKYSLKLSALALLVCVSSTFAFAPSKSAFGVQTKLQAAETDFENVDLVRLLGMKRLQKFAKKRASIAAADAAREAAASGETAAPVSEKSGLKLIIAGAPASGKGTQCEIIKKEYGVVHLSTGDMLRAAVAEGTEVGKQAKDFMDAGKLVPDEVIIGVVADRLAQDDCKKMGWLLDGFPRTPGQADALAAAGVSADCFIFLNVPDEILVERVVGRRTDPETGKIYHMTFSPPDDDEVLARLEQRSDDTEEKVKVRLEQFHANVDAVKGYYKEIGVDIDGTSAPADVSKAISEAVASKVSA</sequence>
<dbReference type="InterPro" id="IPR027417">
    <property type="entry name" value="P-loop_NTPase"/>
</dbReference>
<keyword evidence="6" id="KW-0732">Signal</keyword>
<evidence type="ECO:0000313" key="7">
    <source>
        <dbReference type="EMBL" id="GFH54989.1"/>
    </source>
</evidence>
<dbReference type="Proteomes" id="UP001054902">
    <property type="component" value="Unassembled WGS sequence"/>
</dbReference>
<dbReference type="Pfam" id="PF00406">
    <property type="entry name" value="ADK"/>
    <property type="match status" value="1"/>
</dbReference>
<dbReference type="SUPFAM" id="SSF57774">
    <property type="entry name" value="Microbial and mitochondrial ADK, insert 'zinc finger' domain"/>
    <property type="match status" value="1"/>
</dbReference>
<comment type="caution">
    <text evidence="7">The sequence shown here is derived from an EMBL/GenBank/DDBJ whole genome shotgun (WGS) entry which is preliminary data.</text>
</comment>
<evidence type="ECO:0008006" key="9">
    <source>
        <dbReference type="Google" id="ProtNLM"/>
    </source>
</evidence>
<comment type="similarity">
    <text evidence="1 5">Belongs to the adenylate kinase family.</text>
</comment>
<organism evidence="7 8">
    <name type="scientific">Chaetoceros tenuissimus</name>
    <dbReference type="NCBI Taxonomy" id="426638"/>
    <lineage>
        <taxon>Eukaryota</taxon>
        <taxon>Sar</taxon>
        <taxon>Stramenopiles</taxon>
        <taxon>Ochrophyta</taxon>
        <taxon>Bacillariophyta</taxon>
        <taxon>Coscinodiscophyceae</taxon>
        <taxon>Chaetocerotophycidae</taxon>
        <taxon>Chaetocerotales</taxon>
        <taxon>Chaetocerotaceae</taxon>
        <taxon>Chaetoceros</taxon>
    </lineage>
</organism>
<evidence type="ECO:0000313" key="8">
    <source>
        <dbReference type="Proteomes" id="UP001054902"/>
    </source>
</evidence>
<dbReference type="FunFam" id="3.40.50.300:FF:000106">
    <property type="entry name" value="Adenylate kinase mitochondrial"/>
    <property type="match status" value="1"/>
</dbReference>
<keyword evidence="2 5" id="KW-0808">Transferase</keyword>
<dbReference type="GO" id="GO:0005524">
    <property type="term" value="F:ATP binding"/>
    <property type="evidence" value="ECO:0007669"/>
    <property type="project" value="InterPro"/>
</dbReference>
<keyword evidence="8" id="KW-1185">Reference proteome</keyword>
<proteinExistence type="inferred from homology"/>
<dbReference type="HAMAP" id="MF_00235">
    <property type="entry name" value="Adenylate_kinase_Adk"/>
    <property type="match status" value="1"/>
</dbReference>
<evidence type="ECO:0000256" key="4">
    <source>
        <dbReference type="ARBA" id="ARBA00022777"/>
    </source>
</evidence>
<dbReference type="InterPro" id="IPR033690">
    <property type="entry name" value="Adenylat_kinase_CS"/>
</dbReference>
<keyword evidence="4 5" id="KW-0418">Kinase</keyword>
<feature type="signal peptide" evidence="6">
    <location>
        <begin position="1"/>
        <end position="21"/>
    </location>
</feature>
<evidence type="ECO:0000256" key="3">
    <source>
        <dbReference type="ARBA" id="ARBA00022741"/>
    </source>
</evidence>
<accession>A0AAD3D2N1</accession>
<dbReference type="PROSITE" id="PS00113">
    <property type="entry name" value="ADENYLATE_KINASE"/>
    <property type="match status" value="1"/>
</dbReference>
<dbReference type="GO" id="GO:0004017">
    <property type="term" value="F:AMP kinase activity"/>
    <property type="evidence" value="ECO:0007669"/>
    <property type="project" value="InterPro"/>
</dbReference>
<gene>
    <name evidence="7" type="ORF">CTEN210_11465</name>
</gene>
<dbReference type="AlphaFoldDB" id="A0AAD3D2N1"/>
<feature type="chain" id="PRO_5042093644" description="Adenylate kinase" evidence="6">
    <location>
        <begin position="22"/>
        <end position="299"/>
    </location>
</feature>
<dbReference type="InterPro" id="IPR006259">
    <property type="entry name" value="Adenyl_kin_sub"/>
</dbReference>
<dbReference type="CDD" id="cd01428">
    <property type="entry name" value="ADK"/>
    <property type="match status" value="1"/>
</dbReference>
<dbReference type="Gene3D" id="3.40.50.300">
    <property type="entry name" value="P-loop containing nucleotide triphosphate hydrolases"/>
    <property type="match status" value="1"/>
</dbReference>
<dbReference type="InterPro" id="IPR036193">
    <property type="entry name" value="ADK_active_lid_dom_sf"/>
</dbReference>
<dbReference type="PRINTS" id="PR00094">
    <property type="entry name" value="ADENYLTKNASE"/>
</dbReference>
<dbReference type="PANTHER" id="PTHR23359">
    <property type="entry name" value="NUCLEOTIDE KINASE"/>
    <property type="match status" value="1"/>
</dbReference>
<keyword evidence="3" id="KW-0547">Nucleotide-binding</keyword>
<evidence type="ECO:0000256" key="1">
    <source>
        <dbReference type="ARBA" id="ARBA00007220"/>
    </source>
</evidence>
<dbReference type="SUPFAM" id="SSF52540">
    <property type="entry name" value="P-loop containing nucleoside triphosphate hydrolases"/>
    <property type="match status" value="1"/>
</dbReference>
<protein>
    <recommendedName>
        <fullName evidence="9">Adenylate kinase</fullName>
    </recommendedName>
</protein>
<dbReference type="NCBIfam" id="TIGR01351">
    <property type="entry name" value="adk"/>
    <property type="match status" value="1"/>
</dbReference>
<name>A0AAD3D2N1_9STRA</name>
<evidence type="ECO:0000256" key="2">
    <source>
        <dbReference type="ARBA" id="ARBA00022679"/>
    </source>
</evidence>